<proteinExistence type="predicted"/>
<evidence type="ECO:0000313" key="1">
    <source>
        <dbReference type="EMBL" id="ADV82194.1"/>
    </source>
</evidence>
<accession>E8V039</accession>
<dbReference type="OrthoDB" id="113860at2"/>
<organism evidence="1 2">
    <name type="scientific">Terriglobus saanensis (strain ATCC BAA-1853 / DSM 23119 / SP1PR4)</name>
    <dbReference type="NCBI Taxonomy" id="401053"/>
    <lineage>
        <taxon>Bacteria</taxon>
        <taxon>Pseudomonadati</taxon>
        <taxon>Acidobacteriota</taxon>
        <taxon>Terriglobia</taxon>
        <taxon>Terriglobales</taxon>
        <taxon>Acidobacteriaceae</taxon>
        <taxon>Terriglobus</taxon>
    </lineage>
</organism>
<evidence type="ECO:0000313" key="2">
    <source>
        <dbReference type="Proteomes" id="UP000006844"/>
    </source>
</evidence>
<dbReference type="eggNOG" id="COG4219">
    <property type="taxonomic scope" value="Bacteria"/>
</dbReference>
<gene>
    <name evidence="1" type="ordered locus">AciPR4_1370</name>
</gene>
<sequence>MKRMGMALLLVGLSGVSTIGYGETLSGLCMVSSAHNVVRDLDTADLLLHRTGCDNEEYHCGNSENSNIAWSRWSGVSPEALRQEGAVLTAEMKGEAGALRCSGTVHEGILAGKYEFTPNAEFVQKMAAMGFDEITTRKQEGFLTLDVTTGWVRQVKDAGVTELSTNKLMGLRALHVDPEYIRAMAAAGYPELRANKLTEMKAVGVTPEKAAEAKSLGFNPSEQELIQMSIFKIDRPFVERMRSKGLNDLTLAKLIKVKIFKLEE</sequence>
<dbReference type="Proteomes" id="UP000006844">
    <property type="component" value="Chromosome"/>
</dbReference>
<dbReference type="HOGENOM" id="CLU_1053488_0_0_0"/>
<dbReference type="STRING" id="401053.AciPR4_1370"/>
<keyword evidence="2" id="KW-1185">Reference proteome</keyword>
<dbReference type="AlphaFoldDB" id="E8V039"/>
<dbReference type="EMBL" id="CP002467">
    <property type="protein sequence ID" value="ADV82194.1"/>
    <property type="molecule type" value="Genomic_DNA"/>
</dbReference>
<reference evidence="1 2" key="1">
    <citation type="journal article" date="2012" name="Stand. Genomic Sci.">
        <title>Complete genome sequence of Terriglobus saanensis type strain SP1PR4(T), an Acidobacteria from tundra soil.</title>
        <authorList>
            <person name="Rawat S.R."/>
            <person name="Mannisto M.K."/>
            <person name="Starovoytov V."/>
            <person name="Goodwin L."/>
            <person name="Nolan M."/>
            <person name="Hauser L."/>
            <person name="Land M."/>
            <person name="Davenport K.W."/>
            <person name="Woyke T."/>
            <person name="Haggblom M.M."/>
        </authorList>
    </citation>
    <scope>NUCLEOTIDE SEQUENCE</scope>
    <source>
        <strain evidence="2">ATCC BAA-1853 / DSM 23119 / SP1PR4</strain>
    </source>
</reference>
<name>E8V039_TERSS</name>
<dbReference type="KEGG" id="tsa:AciPR4_1370"/>
<dbReference type="RefSeq" id="WP_013567927.1">
    <property type="nucleotide sequence ID" value="NC_014963.1"/>
</dbReference>
<protein>
    <submittedName>
        <fullName evidence="1">Uncharacterized protein</fullName>
    </submittedName>
</protein>